<organism evidence="2 3">
    <name type="scientific">Nostoc azollae (strain 0708)</name>
    <name type="common">Anabaena azollae (strain 0708)</name>
    <dbReference type="NCBI Taxonomy" id="551115"/>
    <lineage>
        <taxon>Bacteria</taxon>
        <taxon>Bacillati</taxon>
        <taxon>Cyanobacteriota</taxon>
        <taxon>Cyanophyceae</taxon>
        <taxon>Nostocales</taxon>
        <taxon>Nostocaceae</taxon>
        <taxon>Trichormus</taxon>
    </lineage>
</organism>
<keyword evidence="3" id="KW-1185">Reference proteome</keyword>
<evidence type="ECO:0000256" key="1">
    <source>
        <dbReference type="SAM" id="Phobius"/>
    </source>
</evidence>
<feature type="transmembrane region" description="Helical" evidence="1">
    <location>
        <begin position="44"/>
        <end position="63"/>
    </location>
</feature>
<dbReference type="STRING" id="551115.Aazo_3067"/>
<keyword evidence="1" id="KW-0472">Membrane</keyword>
<reference evidence="2 3" key="1">
    <citation type="journal article" date="2010" name="PLoS ONE">
        <title>Genome erosion in a nitrogen-fixing vertically transmitted endosymbiotic multicellular cyanobacterium.</title>
        <authorList>
            <person name="Ran L."/>
            <person name="Larsson J."/>
            <person name="Vigil-Stenman T."/>
            <person name="Nylander J.A."/>
            <person name="Ininbergs K."/>
            <person name="Zheng W.W."/>
            <person name="Lapidus A."/>
            <person name="Lowry S."/>
            <person name="Haselkorn R."/>
            <person name="Bergman B."/>
        </authorList>
    </citation>
    <scope>NUCLEOTIDE SEQUENCE [LARGE SCALE GENOMIC DNA]</scope>
    <source>
        <strain evidence="2 3">0708</strain>
    </source>
</reference>
<sequence length="79" mass="9216">MFWWWVYFRWTGNAISYILDHIPQYHTPPAVATSLSFALKAGNLSNLLLFAWALGITAILVVLERYALWLLTHYTSDRE</sequence>
<evidence type="ECO:0000313" key="3">
    <source>
        <dbReference type="Proteomes" id="UP000001511"/>
    </source>
</evidence>
<gene>
    <name evidence="2" type="ordered locus">Aazo_3067</name>
</gene>
<evidence type="ECO:0000313" key="2">
    <source>
        <dbReference type="EMBL" id="ADI64829.1"/>
    </source>
</evidence>
<dbReference type="AlphaFoldDB" id="D7E1Q8"/>
<protein>
    <submittedName>
        <fullName evidence="2">Uncharacterized protein</fullName>
    </submittedName>
</protein>
<dbReference type="EMBL" id="CP002059">
    <property type="protein sequence ID" value="ADI64829.1"/>
    <property type="molecule type" value="Genomic_DNA"/>
</dbReference>
<dbReference type="Proteomes" id="UP000001511">
    <property type="component" value="Chromosome"/>
</dbReference>
<accession>D7E1Q8</accession>
<keyword evidence="1" id="KW-0812">Transmembrane</keyword>
<keyword evidence="1" id="KW-1133">Transmembrane helix</keyword>
<proteinExistence type="predicted"/>
<dbReference type="HOGENOM" id="CLU_2602513_0_0_3"/>
<dbReference type="KEGG" id="naz:Aazo_3067"/>
<name>D7E1Q8_NOSA0</name>
<dbReference type="eggNOG" id="COG3448">
    <property type="taxonomic scope" value="Bacteria"/>
</dbReference>